<dbReference type="InterPro" id="IPR050394">
    <property type="entry name" value="Homeobox_NK-like"/>
</dbReference>
<feature type="region of interest" description="Disordered" evidence="4">
    <location>
        <begin position="1"/>
        <end position="40"/>
    </location>
</feature>
<evidence type="ECO:0000313" key="6">
    <source>
        <dbReference type="EMBL" id="KAF0313214.1"/>
    </source>
</evidence>
<evidence type="ECO:0000313" key="7">
    <source>
        <dbReference type="Proteomes" id="UP000440578"/>
    </source>
</evidence>
<feature type="region of interest" description="Disordered" evidence="4">
    <location>
        <begin position="85"/>
        <end position="154"/>
    </location>
</feature>
<dbReference type="GO" id="GO:0005634">
    <property type="term" value="C:nucleus"/>
    <property type="evidence" value="ECO:0007669"/>
    <property type="project" value="UniProtKB-SubCell"/>
</dbReference>
<comment type="caution">
    <text evidence="6">The sequence shown here is derived from an EMBL/GenBank/DDBJ whole genome shotgun (WGS) entry which is preliminary data.</text>
</comment>
<dbReference type="SUPFAM" id="SSF46689">
    <property type="entry name" value="Homeodomain-like"/>
    <property type="match status" value="2"/>
</dbReference>
<sequence>MTTTTASECSEGGGGGGGVVSSRAAAQLPPPPAPGRPLWPAHLGSATQAYTPFFINNILGLARPPAFGLFGAPAAVADDGEEPLNLTVRGATGDGDGAHQPAPEAAEVADSKPAGKGSRKDRPSKKRKEPPTAGPTTPEEADGRRKKARTTFTGRQIFELEKQFEIKKYLSSTERSDMAKLLSVTETQFCSHRVSRVEKYRGPMEDAMETEHQETTPENCEPAGQEETETENRETMLENCDPAGGEDGDITAERKALKLHRGRKAAMFTRSCNRADAQIARRASEEELKKRLETLHTTLDAFMEANEEFVEKLQDVKIWFQNRRTKWKKAENEAAAAAAASAAAPGAAAPTTGAPIAAPAAADANTTDSAGAGDGPGDAAAEKSPRHSDSEPPSAETEADSAGRQASPHADSSPLTAASPDRASASPARSPPPADAIRATKPRNGIAKLESLVFEREKEAALNNNNVPSEQSRQCAES</sequence>
<dbReference type="SMART" id="SM00389">
    <property type="entry name" value="HOX"/>
    <property type="match status" value="1"/>
</dbReference>
<feature type="compositionally biased region" description="Pro residues" evidence="4">
    <location>
        <begin position="28"/>
        <end position="37"/>
    </location>
</feature>
<proteinExistence type="predicted"/>
<dbReference type="GO" id="GO:0030154">
    <property type="term" value="P:cell differentiation"/>
    <property type="evidence" value="ECO:0007669"/>
    <property type="project" value="TreeGrafter"/>
</dbReference>
<evidence type="ECO:0000256" key="2">
    <source>
        <dbReference type="PROSITE-ProRule" id="PRU00108"/>
    </source>
</evidence>
<comment type="subcellular location">
    <subcellularLocation>
        <location evidence="1 2 3">Nucleus</location>
    </subcellularLocation>
</comment>
<feature type="domain" description="Homeobox" evidence="5">
    <location>
        <begin position="143"/>
        <end position="203"/>
    </location>
</feature>
<dbReference type="InterPro" id="IPR009057">
    <property type="entry name" value="Homeodomain-like_sf"/>
</dbReference>
<feature type="compositionally biased region" description="Polar residues" evidence="4">
    <location>
        <begin position="462"/>
        <end position="478"/>
    </location>
</feature>
<dbReference type="CDD" id="cd00086">
    <property type="entry name" value="homeodomain"/>
    <property type="match status" value="2"/>
</dbReference>
<dbReference type="OrthoDB" id="6382519at2759"/>
<dbReference type="GO" id="GO:0000978">
    <property type="term" value="F:RNA polymerase II cis-regulatory region sequence-specific DNA binding"/>
    <property type="evidence" value="ECO:0007669"/>
    <property type="project" value="TreeGrafter"/>
</dbReference>
<gene>
    <name evidence="6" type="primary">ceh-9_1</name>
    <name evidence="6" type="ORF">FJT64_016207</name>
</gene>
<dbReference type="Pfam" id="PF00046">
    <property type="entry name" value="Homeodomain"/>
    <property type="match status" value="1"/>
</dbReference>
<organism evidence="6 7">
    <name type="scientific">Amphibalanus amphitrite</name>
    <name type="common">Striped barnacle</name>
    <name type="synonym">Balanus amphitrite</name>
    <dbReference type="NCBI Taxonomy" id="1232801"/>
    <lineage>
        <taxon>Eukaryota</taxon>
        <taxon>Metazoa</taxon>
        <taxon>Ecdysozoa</taxon>
        <taxon>Arthropoda</taxon>
        <taxon>Crustacea</taxon>
        <taxon>Multicrustacea</taxon>
        <taxon>Cirripedia</taxon>
        <taxon>Thoracica</taxon>
        <taxon>Thoracicalcarea</taxon>
        <taxon>Balanomorpha</taxon>
        <taxon>Balanoidea</taxon>
        <taxon>Balanidae</taxon>
        <taxon>Amphibalaninae</taxon>
        <taxon>Amphibalanus</taxon>
    </lineage>
</organism>
<dbReference type="EMBL" id="VIIS01000104">
    <property type="protein sequence ID" value="KAF0313214.1"/>
    <property type="molecule type" value="Genomic_DNA"/>
</dbReference>
<feature type="DNA-binding region" description="Homeobox" evidence="2">
    <location>
        <begin position="145"/>
        <end position="204"/>
    </location>
</feature>
<accession>A0A6A4XB67</accession>
<dbReference type="GO" id="GO:0000981">
    <property type="term" value="F:DNA-binding transcription factor activity, RNA polymerase II-specific"/>
    <property type="evidence" value="ECO:0007669"/>
    <property type="project" value="TreeGrafter"/>
</dbReference>
<dbReference type="PANTHER" id="PTHR24340:SF70">
    <property type="entry name" value="NK7.1, ISOFORM A"/>
    <property type="match status" value="1"/>
</dbReference>
<keyword evidence="7" id="KW-1185">Reference proteome</keyword>
<dbReference type="Gene3D" id="1.10.10.60">
    <property type="entry name" value="Homeodomain-like"/>
    <property type="match status" value="1"/>
</dbReference>
<feature type="compositionally biased region" description="Low complexity" evidence="4">
    <location>
        <begin position="417"/>
        <end position="428"/>
    </location>
</feature>
<evidence type="ECO:0000256" key="3">
    <source>
        <dbReference type="RuleBase" id="RU000682"/>
    </source>
</evidence>
<evidence type="ECO:0000256" key="1">
    <source>
        <dbReference type="ARBA" id="ARBA00004123"/>
    </source>
</evidence>
<dbReference type="Proteomes" id="UP000440578">
    <property type="component" value="Unassembled WGS sequence"/>
</dbReference>
<feature type="region of interest" description="Disordered" evidence="4">
    <location>
        <begin position="458"/>
        <end position="478"/>
    </location>
</feature>
<dbReference type="AlphaFoldDB" id="A0A6A4XB67"/>
<feature type="region of interest" description="Disordered" evidence="4">
    <location>
        <begin position="344"/>
        <end position="444"/>
    </location>
</feature>
<keyword evidence="2 3" id="KW-0238">DNA-binding</keyword>
<feature type="compositionally biased region" description="Low complexity" evidence="4">
    <location>
        <begin position="344"/>
        <end position="371"/>
    </location>
</feature>
<name>A0A6A4XB67_AMPAM</name>
<keyword evidence="2 3" id="KW-0539">Nucleus</keyword>
<evidence type="ECO:0000259" key="5">
    <source>
        <dbReference type="PROSITE" id="PS50071"/>
    </source>
</evidence>
<reference evidence="6 7" key="1">
    <citation type="submission" date="2019-07" db="EMBL/GenBank/DDBJ databases">
        <title>Draft genome assembly of a fouling barnacle, Amphibalanus amphitrite (Darwin, 1854): The first reference genome for Thecostraca.</title>
        <authorList>
            <person name="Kim W."/>
        </authorList>
    </citation>
    <scope>NUCLEOTIDE SEQUENCE [LARGE SCALE GENOMIC DNA]</scope>
    <source>
        <strain evidence="6">SNU_AA5</strain>
        <tissue evidence="6">Soma without cirri and trophi</tissue>
    </source>
</reference>
<feature type="compositionally biased region" description="Basic and acidic residues" evidence="4">
    <location>
        <begin position="380"/>
        <end position="390"/>
    </location>
</feature>
<dbReference type="InterPro" id="IPR001356">
    <property type="entry name" value="HD"/>
</dbReference>
<keyword evidence="2 3" id="KW-0371">Homeobox</keyword>
<evidence type="ECO:0000256" key="4">
    <source>
        <dbReference type="SAM" id="MobiDB-lite"/>
    </source>
</evidence>
<protein>
    <submittedName>
        <fullName evidence="6">Homeobox protein ceh-9</fullName>
    </submittedName>
</protein>
<dbReference type="PANTHER" id="PTHR24340">
    <property type="entry name" value="HOMEOBOX PROTEIN NKX"/>
    <property type="match status" value="1"/>
</dbReference>
<dbReference type="PROSITE" id="PS50071">
    <property type="entry name" value="HOMEOBOX_2"/>
    <property type="match status" value="2"/>
</dbReference>
<feature type="DNA-binding region" description="Homeobox" evidence="2">
    <location>
        <begin position="318"/>
        <end position="331"/>
    </location>
</feature>
<feature type="domain" description="Homeobox" evidence="5">
    <location>
        <begin position="316"/>
        <end position="330"/>
    </location>
</feature>
<feature type="compositionally biased region" description="Basic residues" evidence="4">
    <location>
        <begin position="117"/>
        <end position="128"/>
    </location>
</feature>